<dbReference type="AlphaFoldDB" id="A0A846MZU7"/>
<comment type="caution">
    <text evidence="6">The sequence shown here is derived from an EMBL/GenBank/DDBJ whole genome shotgun (WGS) entry which is preliminary data.</text>
</comment>
<keyword evidence="1" id="KW-0409">Iron storage</keyword>
<keyword evidence="3" id="KW-0408">Iron</keyword>
<gene>
    <name evidence="6" type="ORF">FHS83_002151</name>
</gene>
<dbReference type="Gene3D" id="6.10.140.1960">
    <property type="match status" value="1"/>
</dbReference>
<reference evidence="6 7" key="1">
    <citation type="submission" date="2020-03" db="EMBL/GenBank/DDBJ databases">
        <title>Genomic Encyclopedia of Type Strains, Phase IV (KMG-IV): sequencing the most valuable type-strain genomes for metagenomic binning, comparative biology and taxonomic classification.</title>
        <authorList>
            <person name="Goeker M."/>
        </authorList>
    </citation>
    <scope>NUCLEOTIDE SEQUENCE [LARGE SCALE GENOMIC DNA]</scope>
    <source>
        <strain evidence="6 7">DSM 19867</strain>
    </source>
</reference>
<keyword evidence="2" id="KW-0479">Metal-binding</keyword>
<dbReference type="GO" id="GO:0006879">
    <property type="term" value="P:intracellular iron ion homeostasis"/>
    <property type="evidence" value="ECO:0007669"/>
    <property type="project" value="UniProtKB-KW"/>
</dbReference>
<name>A0A846MZU7_9PROT</name>
<dbReference type="Proteomes" id="UP000570514">
    <property type="component" value="Unassembled WGS sequence"/>
</dbReference>
<sequence>MFKFLFGRKKQPKLAEKPALFAAAKPEDVQPAPPTAPVLSGGGGGIHIPAHKLSRRNLHLHYAINSLREELEAVDWYRQRADDTEDAELKAILLHNADEEIEHAAMILEWIRRREPRFDKELKEYLFTDGPIVEVEKKAMGRE</sequence>
<organism evidence="6 7">
    <name type="scientific">Rhizomicrobium palustre</name>
    <dbReference type="NCBI Taxonomy" id="189966"/>
    <lineage>
        <taxon>Bacteria</taxon>
        <taxon>Pseudomonadati</taxon>
        <taxon>Pseudomonadota</taxon>
        <taxon>Alphaproteobacteria</taxon>
        <taxon>Micropepsales</taxon>
        <taxon>Micropepsaceae</taxon>
        <taxon>Rhizomicrobium</taxon>
    </lineage>
</organism>
<evidence type="ECO:0000256" key="4">
    <source>
        <dbReference type="ARBA" id="ARBA00033738"/>
    </source>
</evidence>
<evidence type="ECO:0000313" key="6">
    <source>
        <dbReference type="EMBL" id="NIK88833.1"/>
    </source>
</evidence>
<evidence type="ECO:0000313" key="7">
    <source>
        <dbReference type="Proteomes" id="UP000570514"/>
    </source>
</evidence>
<dbReference type="SUPFAM" id="SSF47240">
    <property type="entry name" value="Ferritin-like"/>
    <property type="match status" value="1"/>
</dbReference>
<dbReference type="Pfam" id="PF22277">
    <property type="entry name" value="EncFtn-like"/>
    <property type="match status" value="1"/>
</dbReference>
<proteinExistence type="predicted"/>
<dbReference type="GO" id="GO:0140737">
    <property type="term" value="C:encapsulin nanocompartment"/>
    <property type="evidence" value="ECO:0007669"/>
    <property type="project" value="UniProtKB-SubCell"/>
</dbReference>
<dbReference type="InterPro" id="IPR009078">
    <property type="entry name" value="Ferritin-like_SF"/>
</dbReference>
<dbReference type="InterPro" id="IPR054581">
    <property type="entry name" value="EncFtn-like"/>
</dbReference>
<dbReference type="GO" id="GO:0046872">
    <property type="term" value="F:metal ion binding"/>
    <property type="evidence" value="ECO:0007669"/>
    <property type="project" value="UniProtKB-KW"/>
</dbReference>
<dbReference type="EMBL" id="JAASRM010000001">
    <property type="protein sequence ID" value="NIK88833.1"/>
    <property type="molecule type" value="Genomic_DNA"/>
</dbReference>
<protein>
    <submittedName>
        <fullName evidence="6">Ferritin-like protein</fullName>
    </submittedName>
</protein>
<evidence type="ECO:0000256" key="3">
    <source>
        <dbReference type="ARBA" id="ARBA00023004"/>
    </source>
</evidence>
<keyword evidence="5" id="KW-1284">Encapsulin nanocompartment</keyword>
<evidence type="ECO:0000256" key="5">
    <source>
        <dbReference type="ARBA" id="ARBA00033787"/>
    </source>
</evidence>
<comment type="subcellular location">
    <subcellularLocation>
        <location evidence="4">Encapsulin nanocompartment</location>
    </subcellularLocation>
</comment>
<evidence type="ECO:0000256" key="2">
    <source>
        <dbReference type="ARBA" id="ARBA00022723"/>
    </source>
</evidence>
<keyword evidence="7" id="KW-1185">Reference proteome</keyword>
<evidence type="ECO:0000256" key="1">
    <source>
        <dbReference type="ARBA" id="ARBA00022434"/>
    </source>
</evidence>
<accession>A0A846MZU7</accession>